<dbReference type="InterPro" id="IPR000907">
    <property type="entry name" value="LipOase"/>
</dbReference>
<dbReference type="InterPro" id="IPR020833">
    <property type="entry name" value="LipOase_Fe_BS"/>
</dbReference>
<comment type="similarity">
    <text evidence="2 13">Belongs to the lipoxygenase family.</text>
</comment>
<dbReference type="Gene3D" id="2.60.60.20">
    <property type="entry name" value="PLAT/LH2 domain"/>
    <property type="match status" value="1"/>
</dbReference>
<gene>
    <name evidence="17" type="ORF">RJ639_001253</name>
</gene>
<protein>
    <recommendedName>
        <fullName evidence="14">Lipoxygenase</fullName>
        <ecNumber evidence="14">1.13.11.-</ecNumber>
    </recommendedName>
</protein>
<evidence type="ECO:0000313" key="18">
    <source>
        <dbReference type="Proteomes" id="UP001188597"/>
    </source>
</evidence>
<dbReference type="InterPro" id="IPR001246">
    <property type="entry name" value="LipOase_plant"/>
</dbReference>
<reference evidence="17" key="1">
    <citation type="submission" date="2022-12" db="EMBL/GenBank/DDBJ databases">
        <title>Draft genome assemblies for two species of Escallonia (Escalloniales).</title>
        <authorList>
            <person name="Chanderbali A."/>
            <person name="Dervinis C."/>
            <person name="Anghel I."/>
            <person name="Soltis D."/>
            <person name="Soltis P."/>
            <person name="Zapata F."/>
        </authorList>
    </citation>
    <scope>NUCLEOTIDE SEQUENCE</scope>
    <source>
        <strain evidence="17">UCBG64.0493</strain>
        <tissue evidence="17">Leaf</tissue>
    </source>
</reference>
<evidence type="ECO:0000259" key="16">
    <source>
        <dbReference type="PROSITE" id="PS51393"/>
    </source>
</evidence>
<dbReference type="Gene3D" id="4.10.372.10">
    <property type="entry name" value="Lipoxygenase-1, Domain 3"/>
    <property type="match status" value="1"/>
</dbReference>
<evidence type="ECO:0000256" key="11">
    <source>
        <dbReference type="ARBA" id="ARBA00023160"/>
    </source>
</evidence>
<dbReference type="GO" id="GO:0016702">
    <property type="term" value="F:oxidoreductase activity, acting on single donors with incorporation of molecular oxygen, incorporation of two atoms of oxygen"/>
    <property type="evidence" value="ECO:0007669"/>
    <property type="project" value="InterPro"/>
</dbReference>
<dbReference type="PROSITE" id="PS00711">
    <property type="entry name" value="LIPOXYGENASE_1"/>
    <property type="match status" value="1"/>
</dbReference>
<dbReference type="GO" id="GO:0031408">
    <property type="term" value="P:oxylipin biosynthetic process"/>
    <property type="evidence" value="ECO:0007669"/>
    <property type="project" value="UniProtKB-UniRule"/>
</dbReference>
<dbReference type="Pfam" id="PF01477">
    <property type="entry name" value="PLAT"/>
    <property type="match status" value="1"/>
</dbReference>
<dbReference type="PROSITE" id="PS50095">
    <property type="entry name" value="PLAT"/>
    <property type="match status" value="1"/>
</dbReference>
<evidence type="ECO:0000256" key="1">
    <source>
        <dbReference type="ARBA" id="ARBA00001962"/>
    </source>
</evidence>
<dbReference type="AlphaFoldDB" id="A0AA89BIA0"/>
<dbReference type="InterPro" id="IPR001024">
    <property type="entry name" value="PLAT/LH2_dom"/>
</dbReference>
<evidence type="ECO:0000256" key="13">
    <source>
        <dbReference type="RuleBase" id="RU003974"/>
    </source>
</evidence>
<dbReference type="GO" id="GO:0034440">
    <property type="term" value="P:lipid oxidation"/>
    <property type="evidence" value="ECO:0007669"/>
    <property type="project" value="InterPro"/>
</dbReference>
<keyword evidence="8 13" id="KW-0560">Oxidoreductase</keyword>
<keyword evidence="9 13" id="KW-0408">Iron</keyword>
<dbReference type="InterPro" id="IPR036392">
    <property type="entry name" value="PLAT/LH2_dom_sf"/>
</dbReference>
<dbReference type="Proteomes" id="UP001188597">
    <property type="component" value="Unassembled WGS sequence"/>
</dbReference>
<evidence type="ECO:0000259" key="15">
    <source>
        <dbReference type="PROSITE" id="PS50095"/>
    </source>
</evidence>
<evidence type="ECO:0000256" key="10">
    <source>
        <dbReference type="ARBA" id="ARBA00023098"/>
    </source>
</evidence>
<keyword evidence="4 13" id="KW-0479">Metal-binding</keyword>
<dbReference type="PROSITE" id="PS51393">
    <property type="entry name" value="LIPOXYGENASE_3"/>
    <property type="match status" value="1"/>
</dbReference>
<evidence type="ECO:0000256" key="4">
    <source>
        <dbReference type="ARBA" id="ARBA00022723"/>
    </source>
</evidence>
<sequence>MGKCASWPSEMLHKMACGKSQSKSIESNGSDRKIIKGTVVLMKKNVLDLTDQKASFLDHVHELVGKGVSVKLISATHGDPVNGDRGKLGKASVLEKWITTFTSVSAGVEAAFNISFDWEKSMGVPGAFIIKNHHHSQFYLKTLTLEDVPGHGRVHFVCNSWVYPAHRYKNDRIFFANKAYLPSNTPEPLRQYREEELMNLRGNGSGMLKEWDRVYDYAYYKDLGSPDHPRPVLGGSKKYPYPRRGRTGRKPTKRGFCKRINAIILLTWFLMASTDPTMESRLPLLSLNIYVPRDERFCHVKFSDFMAYALKSLGQVLAGEIALLDKSPNEFDTFQDVYNLYEGEKPLPDHHALRKLKECIPWEMLKELVRSDGEKPLKFPLPDILKEDKNKSAWRTDEEFGREMLAGVNPVCIRRLQEFPPASKLDVKEYGDQTSSITREHIEKNMNGLTVNEAIENSKLFILDHHDAVMPFLGRINSTVTKTYVSRTLLLHQDDGTLKPLAIELSLPHPQGDKHGATSQVFTPSEHGIEGSVWQLAKAYAVVNDSGYHQLISHWLNTHAIIEPFIIATNRQLSVLHPIHKLLHPHFRDTMNINALARQILINAGGVLEMTVFPAKFSLEMSSAIYKNWVFTEQALPADLLKRSVTTLCMKCDHNNVNLYRQTSFDSLQCECRGVAVPDSGQPHGLKLLIEDYPFAVDGLEIWSAIETWVDEYCSFYYPTDDLIKSDFELQSWWMELRNEGHGDKKDEPWWPEMKTRAELVLSCTIIIWVASALHAAVNFGQYPYAGFLPNRPTISRRFMPEPGTPDYAELETNPDKAFLRTITSQFHTLLGISLIEILSRHGSDEVYLGQRETPDWTLDVQPLNAFRRFGTKLGEIEKRIIGRNDDKRLKNRTGPVKVPYTLLYPNTSGDSSASGLTGTGIPNSVSI</sequence>
<dbReference type="PANTHER" id="PTHR11771">
    <property type="entry name" value="LIPOXYGENASE"/>
    <property type="match status" value="1"/>
</dbReference>
<evidence type="ECO:0000256" key="2">
    <source>
        <dbReference type="ARBA" id="ARBA00009419"/>
    </source>
</evidence>
<dbReference type="SMART" id="SM00308">
    <property type="entry name" value="LH2"/>
    <property type="match status" value="1"/>
</dbReference>
<evidence type="ECO:0000256" key="3">
    <source>
        <dbReference type="ARBA" id="ARBA00022516"/>
    </source>
</evidence>
<evidence type="ECO:0000256" key="7">
    <source>
        <dbReference type="ARBA" id="ARBA00022964"/>
    </source>
</evidence>
<dbReference type="InterPro" id="IPR027433">
    <property type="entry name" value="Lipoxygenase_dom_3"/>
</dbReference>
<keyword evidence="10" id="KW-0443">Lipid metabolism</keyword>
<dbReference type="PRINTS" id="PR00468">
    <property type="entry name" value="PLTLPOXGNASE"/>
</dbReference>
<dbReference type="FunFam" id="3.10.450.60:FF:000002">
    <property type="entry name" value="Lipoxygenase"/>
    <property type="match status" value="1"/>
</dbReference>
<comment type="caution">
    <text evidence="17">The sequence shown here is derived from an EMBL/GenBank/DDBJ whole genome shotgun (WGS) entry which is preliminary data.</text>
</comment>
<comment type="pathway">
    <text evidence="14">Lipid metabolism; oxylipin biosynthesis.</text>
</comment>
<dbReference type="PRINTS" id="PR00087">
    <property type="entry name" value="LIPOXYGENASE"/>
</dbReference>
<dbReference type="GO" id="GO:0006633">
    <property type="term" value="P:fatty acid biosynthetic process"/>
    <property type="evidence" value="ECO:0007669"/>
    <property type="project" value="UniProtKB-KW"/>
</dbReference>
<comment type="function">
    <text evidence="14">Plant lipoxygenase may be involved in a number of diverse aspects of plant physiology including growth and development, pest resistance, and senescence or responses to wounding.</text>
</comment>
<evidence type="ECO:0000256" key="12">
    <source>
        <dbReference type="PROSITE-ProRule" id="PRU00152"/>
    </source>
</evidence>
<feature type="domain" description="PLAT" evidence="15">
    <location>
        <begin position="42"/>
        <end position="176"/>
    </location>
</feature>
<accession>A0AA89BIA0</accession>
<name>A0AA89BIA0_9ASTE</name>
<dbReference type="CDD" id="cd01751">
    <property type="entry name" value="PLAT_LH2"/>
    <property type="match status" value="1"/>
</dbReference>
<keyword evidence="6" id="KW-0276">Fatty acid metabolism</keyword>
<feature type="domain" description="Lipoxygenase" evidence="16">
    <location>
        <begin position="179"/>
        <end position="928"/>
    </location>
</feature>
<keyword evidence="7 13" id="KW-0223">Dioxygenase</keyword>
<evidence type="ECO:0000256" key="6">
    <source>
        <dbReference type="ARBA" id="ARBA00022832"/>
    </source>
</evidence>
<dbReference type="InterPro" id="IPR042057">
    <property type="entry name" value="Lipoxy_PLAT/LH2"/>
</dbReference>
<comment type="cofactor">
    <cofactor evidence="1 13">
        <name>Fe cation</name>
        <dbReference type="ChEBI" id="CHEBI:24875"/>
    </cofactor>
</comment>
<dbReference type="EMBL" id="JAVXUP010000023">
    <property type="protein sequence ID" value="KAK3042133.1"/>
    <property type="molecule type" value="Genomic_DNA"/>
</dbReference>
<evidence type="ECO:0000256" key="14">
    <source>
        <dbReference type="RuleBase" id="RU003975"/>
    </source>
</evidence>
<keyword evidence="3 14" id="KW-0444">Lipid biosynthesis</keyword>
<dbReference type="PROSITE" id="PS00081">
    <property type="entry name" value="LIPOXYGENASE_2"/>
    <property type="match status" value="1"/>
</dbReference>
<organism evidence="17 18">
    <name type="scientific">Escallonia herrerae</name>
    <dbReference type="NCBI Taxonomy" id="1293975"/>
    <lineage>
        <taxon>Eukaryota</taxon>
        <taxon>Viridiplantae</taxon>
        <taxon>Streptophyta</taxon>
        <taxon>Embryophyta</taxon>
        <taxon>Tracheophyta</taxon>
        <taxon>Spermatophyta</taxon>
        <taxon>Magnoliopsida</taxon>
        <taxon>eudicotyledons</taxon>
        <taxon>Gunneridae</taxon>
        <taxon>Pentapetalae</taxon>
        <taxon>asterids</taxon>
        <taxon>campanulids</taxon>
        <taxon>Escalloniales</taxon>
        <taxon>Escalloniaceae</taxon>
        <taxon>Escallonia</taxon>
    </lineage>
</organism>
<dbReference type="InterPro" id="IPR020834">
    <property type="entry name" value="LipOase_CS"/>
</dbReference>
<evidence type="ECO:0000256" key="9">
    <source>
        <dbReference type="ARBA" id="ARBA00023004"/>
    </source>
</evidence>
<evidence type="ECO:0000313" key="17">
    <source>
        <dbReference type="EMBL" id="KAK3042133.1"/>
    </source>
</evidence>
<evidence type="ECO:0000256" key="5">
    <source>
        <dbReference type="ARBA" id="ARBA00022767"/>
    </source>
</evidence>
<dbReference type="Gene3D" id="3.10.450.60">
    <property type="match status" value="1"/>
</dbReference>
<evidence type="ECO:0000256" key="8">
    <source>
        <dbReference type="ARBA" id="ARBA00023002"/>
    </source>
</evidence>
<dbReference type="GO" id="GO:0046872">
    <property type="term" value="F:metal ion binding"/>
    <property type="evidence" value="ECO:0007669"/>
    <property type="project" value="UniProtKB-UniRule"/>
</dbReference>
<dbReference type="InterPro" id="IPR036226">
    <property type="entry name" value="LipOase_C_sf"/>
</dbReference>
<keyword evidence="5 14" id="KW-0925">Oxylipin biosynthesis</keyword>
<proteinExistence type="inferred from homology"/>
<keyword evidence="11 14" id="KW-0275">Fatty acid biosynthesis</keyword>
<dbReference type="Pfam" id="PF00305">
    <property type="entry name" value="Lipoxygenase"/>
    <property type="match status" value="2"/>
</dbReference>
<dbReference type="EC" id="1.13.11.-" evidence="14"/>
<dbReference type="SUPFAM" id="SSF49723">
    <property type="entry name" value="Lipase/lipooxygenase domain (PLAT/LH2 domain)"/>
    <property type="match status" value="1"/>
</dbReference>
<dbReference type="Gene3D" id="1.20.245.10">
    <property type="entry name" value="Lipoxygenase-1, Domain 5"/>
    <property type="match status" value="1"/>
</dbReference>
<dbReference type="SUPFAM" id="SSF48484">
    <property type="entry name" value="Lipoxigenase"/>
    <property type="match status" value="1"/>
</dbReference>
<dbReference type="InterPro" id="IPR013819">
    <property type="entry name" value="LipOase_C"/>
</dbReference>
<keyword evidence="18" id="KW-1185">Reference proteome</keyword>
<comment type="caution">
    <text evidence="12">Lacks conserved residue(s) required for the propagation of feature annotation.</text>
</comment>
<dbReference type="Gene3D" id="4.10.375.10">
    <property type="entry name" value="Lipoxygenase-1, Domain 2"/>
    <property type="match status" value="1"/>
</dbReference>